<dbReference type="HOGENOM" id="CLU_1346569_0_0_5"/>
<organism evidence="1 2">
    <name type="scientific">Allorhizobium ampelinum (strain ATCC BAA-846 / DSM 112012 / S4)</name>
    <name type="common">Agrobacterium vitis (strain S4)</name>
    <dbReference type="NCBI Taxonomy" id="311402"/>
    <lineage>
        <taxon>Bacteria</taxon>
        <taxon>Pseudomonadati</taxon>
        <taxon>Pseudomonadota</taxon>
        <taxon>Alphaproteobacteria</taxon>
        <taxon>Hyphomicrobiales</taxon>
        <taxon>Rhizobiaceae</taxon>
        <taxon>Rhizobium/Agrobacterium group</taxon>
        <taxon>Allorhizobium</taxon>
        <taxon>Allorhizobium ampelinum</taxon>
    </lineage>
</organism>
<dbReference type="AlphaFoldDB" id="B9JZX4"/>
<accession>B9JZX4</accession>
<dbReference type="EMBL" id="CP000633">
    <property type="protein sequence ID" value="ACM37434.1"/>
    <property type="molecule type" value="Genomic_DNA"/>
</dbReference>
<proteinExistence type="predicted"/>
<protein>
    <submittedName>
        <fullName evidence="1">Uncharacterized protein</fullName>
    </submittedName>
</protein>
<evidence type="ECO:0000313" key="1">
    <source>
        <dbReference type="EMBL" id="ACM37434.1"/>
    </source>
</evidence>
<dbReference type="KEGG" id="avi:Avi_3398"/>
<name>B9JZX4_ALLAM</name>
<evidence type="ECO:0000313" key="2">
    <source>
        <dbReference type="Proteomes" id="UP000001596"/>
    </source>
</evidence>
<keyword evidence="2" id="KW-1185">Reference proteome</keyword>
<reference evidence="1 2" key="1">
    <citation type="journal article" date="2009" name="J. Bacteriol.">
        <title>Genome sequences of three Agrobacterium biovars help elucidate the evolution of multichromosome genomes in bacteria.</title>
        <authorList>
            <person name="Slater S.C."/>
            <person name="Goldman B.S."/>
            <person name="Goodner B."/>
            <person name="Setubal J.C."/>
            <person name="Farrand S.K."/>
            <person name="Nester E.W."/>
            <person name="Burr T.J."/>
            <person name="Banta L."/>
            <person name="Dickerman A.W."/>
            <person name="Paulsen I."/>
            <person name="Otten L."/>
            <person name="Suen G."/>
            <person name="Welch R."/>
            <person name="Almeida N.F."/>
            <person name="Arnold F."/>
            <person name="Burton O.T."/>
            <person name="Du Z."/>
            <person name="Ewing A."/>
            <person name="Godsy E."/>
            <person name="Heisel S."/>
            <person name="Houmiel K.L."/>
            <person name="Jhaveri J."/>
            <person name="Lu J."/>
            <person name="Miller N.M."/>
            <person name="Norton S."/>
            <person name="Chen Q."/>
            <person name="Phoolcharoen W."/>
            <person name="Ohlin V."/>
            <person name="Ondrusek D."/>
            <person name="Pride N."/>
            <person name="Stricklin S.L."/>
            <person name="Sun J."/>
            <person name="Wheeler C."/>
            <person name="Wilson L."/>
            <person name="Zhu H."/>
            <person name="Wood D.W."/>
        </authorList>
    </citation>
    <scope>NUCLEOTIDE SEQUENCE [LARGE SCALE GENOMIC DNA]</scope>
    <source>
        <strain evidence="2">S4 / ATCC BAA-846</strain>
    </source>
</reference>
<gene>
    <name evidence="1" type="ordered locus">Avi_3398</name>
</gene>
<dbReference type="Proteomes" id="UP000001596">
    <property type="component" value="Chromosome 1"/>
</dbReference>
<sequence>MSDGVGRQTGPVFRGFVPAPGGYARFFAAPVVLAKPRCTFARQALELRIEIDDGLRAFRPACVGQIVRFHIFGQLREPTAHGRHPFDGLAGGGNDGLFFCGSIGFRFGADGGGHRRDVHLRLGRANRIDAAAAFGFDGLVVSKGLRVLDNGLGDACIGQGVGVKPSIRLAIVINGQRLRRNGWNKCREISGHLKPHNAVRLER</sequence>